<evidence type="ECO:0000313" key="3">
    <source>
        <dbReference type="Proteomes" id="UP000269721"/>
    </source>
</evidence>
<proteinExistence type="predicted"/>
<keyword evidence="3" id="KW-1185">Reference proteome</keyword>
<gene>
    <name evidence="2" type="ORF">BDK51DRAFT_33070</name>
</gene>
<feature type="region of interest" description="Disordered" evidence="1">
    <location>
        <begin position="334"/>
        <end position="357"/>
    </location>
</feature>
<accession>A0A4P9WTL7</accession>
<evidence type="ECO:0000256" key="1">
    <source>
        <dbReference type="SAM" id="MobiDB-lite"/>
    </source>
</evidence>
<dbReference type="EMBL" id="KZ993837">
    <property type="protein sequence ID" value="RKO94700.1"/>
    <property type="molecule type" value="Genomic_DNA"/>
</dbReference>
<feature type="compositionally biased region" description="Basic and acidic residues" evidence="1">
    <location>
        <begin position="334"/>
        <end position="347"/>
    </location>
</feature>
<sequence>MYRIVSERLCDGYQASLCDLLNEENFVDAVRIGKSNVAESQVFREFVDVLDVIVDFEGKIGKVGVDGISEFFFEDGILIFEMSNALVDLPKALVHEVVELLEPSIVCGTVVPGLVVEFFECAFEGAMVFAETTEGLVDTQKVFLDILDFSIDVGELLFELDGLCGGYNFIELIGDVANVFEVFSTQVMRLVEFENAVVDGLMVLGGGVDAFGHGRESNVGAGKNIIQTPVQLYKVAVALDELLRRDALVQVGLGLLEVILHGCLLGDDDSLELFGESMNVALCVVDMFADGFRGVLEHVEEGSRVNSGLLLVFMSFQGGWEFAGGSIGRRMRERRRERTHMAEEGRSGRRCGGGEEA</sequence>
<reference evidence="3" key="1">
    <citation type="journal article" date="2018" name="Nat. Microbiol.">
        <title>Leveraging single-cell genomics to expand the fungal tree of life.</title>
        <authorList>
            <person name="Ahrendt S.R."/>
            <person name="Quandt C.A."/>
            <person name="Ciobanu D."/>
            <person name="Clum A."/>
            <person name="Salamov A."/>
            <person name="Andreopoulos B."/>
            <person name="Cheng J.F."/>
            <person name="Woyke T."/>
            <person name="Pelin A."/>
            <person name="Henrissat B."/>
            <person name="Reynolds N.K."/>
            <person name="Benny G.L."/>
            <person name="Smith M.E."/>
            <person name="James T.Y."/>
            <person name="Grigoriev I.V."/>
        </authorList>
    </citation>
    <scope>NUCLEOTIDE SEQUENCE [LARGE SCALE GENOMIC DNA]</scope>
</reference>
<evidence type="ECO:0000313" key="2">
    <source>
        <dbReference type="EMBL" id="RKO94700.1"/>
    </source>
</evidence>
<name>A0A4P9WTL7_9FUNG</name>
<protein>
    <submittedName>
        <fullName evidence="2">Uncharacterized protein</fullName>
    </submittedName>
</protein>
<dbReference type="AlphaFoldDB" id="A0A4P9WTL7"/>
<organism evidence="2 3">
    <name type="scientific">Blyttiomyces helicus</name>
    <dbReference type="NCBI Taxonomy" id="388810"/>
    <lineage>
        <taxon>Eukaryota</taxon>
        <taxon>Fungi</taxon>
        <taxon>Fungi incertae sedis</taxon>
        <taxon>Chytridiomycota</taxon>
        <taxon>Chytridiomycota incertae sedis</taxon>
        <taxon>Chytridiomycetes</taxon>
        <taxon>Chytridiomycetes incertae sedis</taxon>
        <taxon>Blyttiomyces</taxon>
    </lineage>
</organism>
<dbReference type="Proteomes" id="UP000269721">
    <property type="component" value="Unassembled WGS sequence"/>
</dbReference>